<dbReference type="OrthoDB" id="7624at10239"/>
<evidence type="ECO:0000313" key="3">
    <source>
        <dbReference type="Proteomes" id="UP000222255"/>
    </source>
</evidence>
<keyword evidence="1" id="KW-0175">Coiled coil</keyword>
<dbReference type="PDBsum" id="6E1R"/>
<keyword evidence="3" id="KW-1185">Reference proteome</keyword>
<dbReference type="Proteomes" id="UP000222255">
    <property type="component" value="Genome"/>
</dbReference>
<keyword evidence="4" id="KW-0002">3D-structure</keyword>
<accession>A0A221SBY4</accession>
<protein>
    <submittedName>
        <fullName evidence="2">Tailspike protein</fullName>
    </submittedName>
</protein>
<reference evidence="2 3" key="1">
    <citation type="submission" date="2017-04" db="EMBL/GenBank/DDBJ databases">
        <title>Sensitivity acquisition of phages to Acinetobacter calcoaceticus-baumannii complex species through exchange of pectate lyase domains.</title>
        <authorList>
            <person name="Oliveira H."/>
            <person name="Rita A."/>
            <person name="Konstantinidis N."/>
            <person name="Dotsch A."/>
            <person name="Ferreira A."/>
            <person name="Akturk E."/>
            <person name="Nemec A."/>
            <person name="Sillankorva S."/>
            <person name="Shneider M."/>
            <person name="Azeredo J."/>
        </authorList>
    </citation>
    <scope>NUCLEOTIDE SEQUENCE [LARGE SCALE GENOMIC DNA]</scope>
</reference>
<proteinExistence type="evidence at protein level"/>
<reference evidence="4" key="2">
    <citation type="submission" date="2018-07" db="PDB data bank">
        <title>Crystal structure of the Acinetobacter phage vB_ApiP_P1 tailspike protein.</title>
        <authorList>
            <person name="Plattner M."/>
            <person name="Shneider M.M."/>
            <person name="Oliveira H."/>
            <person name="Azeredo J."/>
            <person name="Leiman P.G."/>
        </authorList>
    </citation>
    <scope>X-RAY CRYSTALLOGRAPHY (2.69 ANGSTROMS) OF 196-749</scope>
</reference>
<dbReference type="SMR" id="A0A221SBY4"/>
<evidence type="ECO:0007829" key="4">
    <source>
        <dbReference type="PDB" id="6E1R"/>
    </source>
</evidence>
<evidence type="ECO:0000256" key="1">
    <source>
        <dbReference type="SAM" id="Coils"/>
    </source>
</evidence>
<gene>
    <name evidence="2" type="ORF">P1_43</name>
</gene>
<feature type="coiled-coil region" evidence="1">
    <location>
        <begin position="122"/>
        <end position="156"/>
    </location>
</feature>
<evidence type="ECO:0000313" key="2">
    <source>
        <dbReference type="EMBL" id="ASN73504.1"/>
    </source>
</evidence>
<sequence length="749" mass="80490">MNILRSFTETVVTTPTDTFPISFEYDGKYDAVHVFLNDVAVEDLGYTVSQVNAVTLKVEPAIPEGTVRIERETDIDKMKYIFDAGALFIDQNVDADFRQIVHSQQEVRDGFIKLRGDVLPLVQGLQEALQQAQEALQQAQEASEAAQEAANAAEVAASQTQYYLKYFNPEIEYPKNARIMLANGDVVQSTIANNVNNPNLDMSGWLMNLKGVVNSKVELEGLSGSDGQVVLMTGYYAGQYMGGDHFKYDSTQALINNGVTVINGWVKQFSAGVLTVSACGADPSASDHSAALDLAVNTATSLKRKLVVDFDLRVNTTTELDATLRIEGDGGAVQFSRSITATADIPIFTVKAGFSSESSYFGKLMFKASTGGTATAFRSTSNGYLSQSTFDHCVFDRSLRYGIDANLILCDFQKCDFGTYMSTTNSIGFKAIRSLGVVGTREPNANTFYNCIFRKGTDDCMIEWDSYGTQWHFFACDLEQNLCTEALIKCTASSPIMFVGGYIEANTSTPYVIKTLGNSATGFVPLIKFQGIHMNRPCSVAIGKNTMANYPKYIFEGCYGQLISAVVESSTGVLNDVALIENSIANHFTLATGGSIGDIRTLTMPSGFNADSRNFQAAKITNLTSYKHNYKKTINRDFTVGSSVGVASLSHPSISGASYGGRLLVNAIFGTTAAAGTNSAVYELLVTSVGTAKYISQIGSAGLTSGAAASHPSFTWSINSSNVLVATAVGSTAGRFAMEVFTTGNVQAT</sequence>
<name>A0A221SBY4_9CAUD</name>
<organism evidence="2 3">
    <name type="scientific">Acinetobacter phage vB_ApiP_P1</name>
    <dbReference type="NCBI Taxonomy" id="2016052"/>
    <lineage>
        <taxon>Viruses</taxon>
        <taxon>Duplodnaviria</taxon>
        <taxon>Heunggongvirae</taxon>
        <taxon>Uroviricota</taxon>
        <taxon>Caudoviricetes</taxon>
        <taxon>Autographivirales</taxon>
        <taxon>Autoscriptoviridae</taxon>
        <taxon>Beijerinckvirinae</taxon>
        <taxon>Friunavirus</taxon>
        <taxon>Friunavirus P1</taxon>
    </lineage>
</organism>
<dbReference type="PDB" id="6E1R">
    <property type="method" value="X-ray"/>
    <property type="resolution" value="2.69 A"/>
    <property type="chains" value="A/B/C/D/E/F=196-749"/>
</dbReference>
<dbReference type="EMBL" id="MF033350">
    <property type="protein sequence ID" value="ASN73504.1"/>
    <property type="molecule type" value="Genomic_DNA"/>
</dbReference>